<evidence type="ECO:0000313" key="5">
    <source>
        <dbReference type="Proteomes" id="UP001154252"/>
    </source>
</evidence>
<keyword evidence="2" id="KW-0521">NADP</keyword>
<dbReference type="PANTHER" id="PTHR24320">
    <property type="entry name" value="RETINOL DEHYDROGENASE"/>
    <property type="match status" value="1"/>
</dbReference>
<evidence type="ECO:0000313" key="4">
    <source>
        <dbReference type="EMBL" id="CAG8885902.1"/>
    </source>
</evidence>
<dbReference type="EMBL" id="CAJVRC010000835">
    <property type="protein sequence ID" value="CAG8885902.1"/>
    <property type="molecule type" value="Genomic_DNA"/>
</dbReference>
<organism evidence="4 5">
    <name type="scientific">Penicillium egyptiacum</name>
    <dbReference type="NCBI Taxonomy" id="1303716"/>
    <lineage>
        <taxon>Eukaryota</taxon>
        <taxon>Fungi</taxon>
        <taxon>Dikarya</taxon>
        <taxon>Ascomycota</taxon>
        <taxon>Pezizomycotina</taxon>
        <taxon>Eurotiomycetes</taxon>
        <taxon>Eurotiomycetidae</taxon>
        <taxon>Eurotiales</taxon>
        <taxon>Aspergillaceae</taxon>
        <taxon>Penicillium</taxon>
    </lineage>
</organism>
<evidence type="ECO:0000256" key="2">
    <source>
        <dbReference type="ARBA" id="ARBA00022857"/>
    </source>
</evidence>
<evidence type="ECO:0008006" key="6">
    <source>
        <dbReference type="Google" id="ProtNLM"/>
    </source>
</evidence>
<name>A0A9W4P2G1_9EURO</name>
<evidence type="ECO:0000256" key="3">
    <source>
        <dbReference type="ARBA" id="ARBA00023002"/>
    </source>
</evidence>
<keyword evidence="5" id="KW-1185">Reference proteome</keyword>
<dbReference type="InterPro" id="IPR036291">
    <property type="entry name" value="NAD(P)-bd_dom_sf"/>
</dbReference>
<reference evidence="4" key="1">
    <citation type="submission" date="2021-07" db="EMBL/GenBank/DDBJ databases">
        <authorList>
            <person name="Branca A.L. A."/>
        </authorList>
    </citation>
    <scope>NUCLEOTIDE SEQUENCE</scope>
</reference>
<protein>
    <recommendedName>
        <fullName evidence="6">Short-chain dehydrogenase/reductase</fullName>
    </recommendedName>
</protein>
<keyword evidence="3" id="KW-0560">Oxidoreductase</keyword>
<dbReference type="Gene3D" id="3.40.50.720">
    <property type="entry name" value="NAD(P)-binding Rossmann-like Domain"/>
    <property type="match status" value="1"/>
</dbReference>
<dbReference type="InterPro" id="IPR002347">
    <property type="entry name" value="SDR_fam"/>
</dbReference>
<dbReference type="GO" id="GO:0016491">
    <property type="term" value="F:oxidoreductase activity"/>
    <property type="evidence" value="ECO:0007669"/>
    <property type="project" value="UniProtKB-KW"/>
</dbReference>
<proteinExistence type="inferred from homology"/>
<dbReference type="OrthoDB" id="542013at2759"/>
<evidence type="ECO:0000256" key="1">
    <source>
        <dbReference type="ARBA" id="ARBA00006484"/>
    </source>
</evidence>
<comment type="similarity">
    <text evidence="1">Belongs to the short-chain dehydrogenases/reductases (SDR) family.</text>
</comment>
<comment type="caution">
    <text evidence="4">The sequence shown here is derived from an EMBL/GenBank/DDBJ whole genome shotgun (WGS) entry which is preliminary data.</text>
</comment>
<dbReference type="Proteomes" id="UP001154252">
    <property type="component" value="Unassembled WGS sequence"/>
</dbReference>
<accession>A0A9W4P2G1</accession>
<dbReference type="SUPFAM" id="SSF51735">
    <property type="entry name" value="NAD(P)-binding Rossmann-fold domains"/>
    <property type="match status" value="1"/>
</dbReference>
<dbReference type="AlphaFoldDB" id="A0A9W4P2G1"/>
<dbReference type="Pfam" id="PF00106">
    <property type="entry name" value="adh_short"/>
    <property type="match status" value="1"/>
</dbReference>
<gene>
    <name evidence="4" type="ORF">PEGY_LOCUS663</name>
</gene>
<sequence>MSANSSNREDFPISPKLGKGLRLFFYSQLFVTPKLPTQSFAKQTVIVTGANSGLGLEAAQHFYQLNSARLILAVRTIAKGQEAKEYILRNNPQRSDPDAIEIWSLDLSSTKLTLAFADRVKTDLPRLDILINNAGINPPEWKVYEGYEQAIQVNVLNTFLLALSLLPKLEASATLAEKESHPHLVIVSSEAHRLTNFPEINAPELYAKLNEKSNFSQQPRYQATKLMEVLFTRELVARLGSSTRVIINLVNPGLCTSNLERNNGKPPTVLRLVRRILDRTTEVGSRTLVLGASAPASSHGEFQSDGANQDVEAWIYTEVGQRAQKKVFEQTLQILEARKPGIAYEAGLRDV</sequence>
<dbReference type="PANTHER" id="PTHR24320:SF252">
    <property type="entry name" value="DEHYDROGENASE_REDUCTASE FAMILY PROTEIN, PUTATIVE (AFU_ORTHOLOGUE AFUA_3G08550)-RELATED"/>
    <property type="match status" value="1"/>
</dbReference>
<dbReference type="PRINTS" id="PR00081">
    <property type="entry name" value="GDHRDH"/>
</dbReference>